<gene>
    <name evidence="1" type="ORF">ABIF29_008723</name>
</gene>
<protein>
    <submittedName>
        <fullName evidence="1">Uncharacterized protein</fullName>
    </submittedName>
</protein>
<organism evidence="1 2">
    <name type="scientific">Bradyrhizobium elkanii</name>
    <dbReference type="NCBI Taxonomy" id="29448"/>
    <lineage>
        <taxon>Bacteria</taxon>
        <taxon>Pseudomonadati</taxon>
        <taxon>Pseudomonadota</taxon>
        <taxon>Alphaproteobacteria</taxon>
        <taxon>Hyphomicrobiales</taxon>
        <taxon>Nitrobacteraceae</taxon>
        <taxon>Bradyrhizobium</taxon>
    </lineage>
</organism>
<comment type="caution">
    <text evidence="1">The sequence shown here is derived from an EMBL/GenBank/DDBJ whole genome shotgun (WGS) entry which is preliminary data.</text>
</comment>
<reference evidence="1 2" key="1">
    <citation type="submission" date="2024-07" db="EMBL/GenBank/DDBJ databases">
        <title>Genomic Encyclopedia of Type Strains, Phase V (KMG-V): Genome sequencing to study the core and pangenomes of soil and plant-associated prokaryotes.</title>
        <authorList>
            <person name="Whitman W."/>
        </authorList>
    </citation>
    <scope>NUCLEOTIDE SEQUENCE [LARGE SCALE GENOMIC DNA]</scope>
    <source>
        <strain evidence="1 2">USDA 415</strain>
    </source>
</reference>
<dbReference type="EMBL" id="JBGBZA010000002">
    <property type="protein sequence ID" value="MEY9321924.1"/>
    <property type="molecule type" value="Genomic_DNA"/>
</dbReference>
<proteinExistence type="predicted"/>
<accession>A0ABV4FEL0</accession>
<name>A0ABV4FEL0_BRAEL</name>
<dbReference type="Proteomes" id="UP001565471">
    <property type="component" value="Unassembled WGS sequence"/>
</dbReference>
<evidence type="ECO:0000313" key="2">
    <source>
        <dbReference type="Proteomes" id="UP001565471"/>
    </source>
</evidence>
<sequence length="65" mass="6696">MAGTSPAMTTSDFAAAALLLQRGPVDGVADLLVAIESDAEIVQRGLVTAGARLGHTYRSAGQRRI</sequence>
<evidence type="ECO:0000313" key="1">
    <source>
        <dbReference type="EMBL" id="MEY9321924.1"/>
    </source>
</evidence>
<keyword evidence="2" id="KW-1185">Reference proteome</keyword>